<dbReference type="InterPro" id="IPR050204">
    <property type="entry name" value="AraC_XylS_family_regulators"/>
</dbReference>
<evidence type="ECO:0000313" key="5">
    <source>
        <dbReference type="EMBL" id="NHF61374.1"/>
    </source>
</evidence>
<dbReference type="SMART" id="SM00342">
    <property type="entry name" value="HTH_ARAC"/>
    <property type="match status" value="1"/>
</dbReference>
<dbReference type="PANTHER" id="PTHR46796">
    <property type="entry name" value="HTH-TYPE TRANSCRIPTIONAL ACTIVATOR RHAS-RELATED"/>
    <property type="match status" value="1"/>
</dbReference>
<evidence type="ECO:0000313" key="6">
    <source>
        <dbReference type="Proteomes" id="UP000707206"/>
    </source>
</evidence>
<sequence>MQIVTAEITHRLRPFIKHMWIVEEGGALDISIKSFPVGYAFINVIDGNPFRIADKDITTTYKSYLAGPRASFYDLDMAFIKRALTIQLQPFSLPYFFSMPASEFTGQIVRLADIIPSFAEELESFICSDLGSSEVLGNVADVLLKRLDVPIVDKRIVHSLDILLRTGGDIRIDALSSHLNVSQRRLQQLFQQYYGLSAKKYSRIIKMQHHTFNLLNGQDVAAIIPDGYYDQSHFIHELRTQTGMLPTAFYEYITHENRKGAYLNSCLFLKHRRP</sequence>
<dbReference type="Gene3D" id="1.10.10.60">
    <property type="entry name" value="Homeodomain-like"/>
    <property type="match status" value="1"/>
</dbReference>
<dbReference type="GO" id="GO:0043565">
    <property type="term" value="F:sequence-specific DNA binding"/>
    <property type="evidence" value="ECO:0007669"/>
    <property type="project" value="InterPro"/>
</dbReference>
<keyword evidence="1" id="KW-0805">Transcription regulation</keyword>
<dbReference type="Proteomes" id="UP000707206">
    <property type="component" value="Unassembled WGS sequence"/>
</dbReference>
<dbReference type="RefSeq" id="WP_152575877.1">
    <property type="nucleotide sequence ID" value="NZ_VIKU02000008.1"/>
</dbReference>
<comment type="caution">
    <text evidence="5">The sequence shown here is derived from an EMBL/GenBank/DDBJ whole genome shotgun (WGS) entry which is preliminary data.</text>
</comment>
<feature type="domain" description="HTH araC/xylS-type" evidence="4">
    <location>
        <begin position="154"/>
        <end position="252"/>
    </location>
</feature>
<keyword evidence="6" id="KW-1185">Reference proteome</keyword>
<dbReference type="PROSITE" id="PS01124">
    <property type="entry name" value="HTH_ARAC_FAMILY_2"/>
    <property type="match status" value="1"/>
</dbReference>
<accession>A0A967AWU9</accession>
<gene>
    <name evidence="5" type="ORF">FK220_018615</name>
</gene>
<dbReference type="Pfam" id="PF12833">
    <property type="entry name" value="HTH_18"/>
    <property type="match status" value="1"/>
</dbReference>
<protein>
    <submittedName>
        <fullName evidence="5">Helix-turn-helix transcriptional regulator</fullName>
    </submittedName>
</protein>
<keyword evidence="2" id="KW-0238">DNA-binding</keyword>
<evidence type="ECO:0000256" key="2">
    <source>
        <dbReference type="ARBA" id="ARBA00023125"/>
    </source>
</evidence>
<reference evidence="5" key="2">
    <citation type="submission" date="2020-03" db="EMBL/GenBank/DDBJ databases">
        <title>Flavobacteriaceae bacterium strain TP-CH-4, a member of the family Flavobacteriaceae isolated from a deep-sea seamount.</title>
        <authorList>
            <person name="Zhang D.-C."/>
        </authorList>
    </citation>
    <scope>NUCLEOTIDE SEQUENCE</scope>
    <source>
        <strain evidence="5">TP-CH-4</strain>
    </source>
</reference>
<keyword evidence="3" id="KW-0804">Transcription</keyword>
<evidence type="ECO:0000256" key="3">
    <source>
        <dbReference type="ARBA" id="ARBA00023163"/>
    </source>
</evidence>
<dbReference type="PROSITE" id="PS00041">
    <property type="entry name" value="HTH_ARAC_FAMILY_1"/>
    <property type="match status" value="1"/>
</dbReference>
<dbReference type="InterPro" id="IPR018062">
    <property type="entry name" value="HTH_AraC-typ_CS"/>
</dbReference>
<evidence type="ECO:0000256" key="1">
    <source>
        <dbReference type="ARBA" id="ARBA00023015"/>
    </source>
</evidence>
<reference evidence="5" key="1">
    <citation type="submission" date="2019-07" db="EMBL/GenBank/DDBJ databases">
        <authorList>
            <person name="De-Chao Zhang Q."/>
        </authorList>
    </citation>
    <scope>NUCLEOTIDE SEQUENCE</scope>
    <source>
        <strain evidence="5">TP-CH-4</strain>
    </source>
</reference>
<dbReference type="GO" id="GO:0003700">
    <property type="term" value="F:DNA-binding transcription factor activity"/>
    <property type="evidence" value="ECO:0007669"/>
    <property type="project" value="InterPro"/>
</dbReference>
<evidence type="ECO:0000259" key="4">
    <source>
        <dbReference type="PROSITE" id="PS01124"/>
    </source>
</evidence>
<proteinExistence type="predicted"/>
<dbReference type="InterPro" id="IPR018060">
    <property type="entry name" value="HTH_AraC"/>
</dbReference>
<organism evidence="5 6">
    <name type="scientific">Pelagihabitans pacificus</name>
    <dbReference type="NCBI Taxonomy" id="2696054"/>
    <lineage>
        <taxon>Bacteria</taxon>
        <taxon>Pseudomonadati</taxon>
        <taxon>Bacteroidota</taxon>
        <taxon>Flavobacteriia</taxon>
        <taxon>Flavobacteriales</taxon>
        <taxon>Flavobacteriaceae</taxon>
        <taxon>Pelagihabitans</taxon>
    </lineage>
</organism>
<dbReference type="Pfam" id="PF20240">
    <property type="entry name" value="DUF6597"/>
    <property type="match status" value="1"/>
</dbReference>
<dbReference type="AlphaFoldDB" id="A0A967AWU9"/>
<dbReference type="EMBL" id="VIKU02000008">
    <property type="protein sequence ID" value="NHF61374.1"/>
    <property type="molecule type" value="Genomic_DNA"/>
</dbReference>
<dbReference type="InterPro" id="IPR046532">
    <property type="entry name" value="DUF6597"/>
</dbReference>
<name>A0A967AWU9_9FLAO</name>